<dbReference type="EMBL" id="BNCO01000009">
    <property type="protein sequence ID" value="GIL50699.1"/>
    <property type="molecule type" value="Genomic_DNA"/>
</dbReference>
<reference evidence="1" key="1">
    <citation type="journal article" date="2021" name="Proc. Natl. Acad. Sci. U.S.A.">
        <title>Three genomes in the algal genus Volvox reveal the fate of a haploid sex-determining region after a transition to homothallism.</title>
        <authorList>
            <person name="Yamamoto K."/>
            <person name="Hamaji T."/>
            <person name="Kawai-Toyooka H."/>
            <person name="Matsuzaki R."/>
            <person name="Takahashi F."/>
            <person name="Nishimura Y."/>
            <person name="Kawachi M."/>
            <person name="Noguchi H."/>
            <person name="Minakuchi Y."/>
            <person name="Umen J.G."/>
            <person name="Toyoda A."/>
            <person name="Nozaki H."/>
        </authorList>
    </citation>
    <scope>NUCLEOTIDE SEQUENCE</scope>
    <source>
        <strain evidence="1">NIES-3780</strain>
    </source>
</reference>
<protein>
    <submittedName>
        <fullName evidence="1">Uncharacterized protein</fullName>
    </submittedName>
</protein>
<gene>
    <name evidence="1" type="ORF">Vafri_6816</name>
</gene>
<proteinExistence type="predicted"/>
<name>A0A8J4B3L1_9CHLO</name>
<dbReference type="AlphaFoldDB" id="A0A8J4B3L1"/>
<evidence type="ECO:0000313" key="2">
    <source>
        <dbReference type="Proteomes" id="UP000747399"/>
    </source>
</evidence>
<keyword evidence="2" id="KW-1185">Reference proteome</keyword>
<comment type="caution">
    <text evidence="1">The sequence shown here is derived from an EMBL/GenBank/DDBJ whole genome shotgun (WGS) entry which is preliminary data.</text>
</comment>
<organism evidence="1 2">
    <name type="scientific">Volvox africanus</name>
    <dbReference type="NCBI Taxonomy" id="51714"/>
    <lineage>
        <taxon>Eukaryota</taxon>
        <taxon>Viridiplantae</taxon>
        <taxon>Chlorophyta</taxon>
        <taxon>core chlorophytes</taxon>
        <taxon>Chlorophyceae</taxon>
        <taxon>CS clade</taxon>
        <taxon>Chlamydomonadales</taxon>
        <taxon>Volvocaceae</taxon>
        <taxon>Volvox</taxon>
    </lineage>
</organism>
<accession>A0A8J4B3L1</accession>
<sequence>AVAEPADAVRGDVGSKVVSGIRGLLQRALGGRRAGKGAGKEALAVTDAARLAVEADVAASRTAAPPPAGPGACGLPLQAAWSEFERRVSERPVAEYATDLERAWLAELKMMPIEAMAAAAATGGGK</sequence>
<evidence type="ECO:0000313" key="1">
    <source>
        <dbReference type="EMBL" id="GIL50699.1"/>
    </source>
</evidence>
<dbReference type="Proteomes" id="UP000747399">
    <property type="component" value="Unassembled WGS sequence"/>
</dbReference>
<feature type="non-terminal residue" evidence="1">
    <location>
        <position position="1"/>
    </location>
</feature>